<keyword evidence="1" id="KW-0812">Transmembrane</keyword>
<proteinExistence type="predicted"/>
<keyword evidence="1" id="KW-0472">Membrane</keyword>
<organism evidence="2">
    <name type="scientific">Pyricularia oryzae (strain Y34)</name>
    <name type="common">Rice blast fungus</name>
    <name type="synonym">Magnaporthe oryzae</name>
    <dbReference type="NCBI Taxonomy" id="1143189"/>
    <lineage>
        <taxon>Eukaryota</taxon>
        <taxon>Fungi</taxon>
        <taxon>Dikarya</taxon>
        <taxon>Ascomycota</taxon>
        <taxon>Pezizomycotina</taxon>
        <taxon>Sordariomycetes</taxon>
        <taxon>Sordariomycetidae</taxon>
        <taxon>Magnaporthales</taxon>
        <taxon>Pyriculariaceae</taxon>
        <taxon>Pyricularia</taxon>
    </lineage>
</organism>
<protein>
    <submittedName>
        <fullName evidence="2">Uncharacterized protein</fullName>
    </submittedName>
</protein>
<accession>A0AA97P5F2</accession>
<sequence>MFKACTGHGILYHFFQRPLFHFGSLLYSLGSVIVAKCLSLLPAAIRLFVIWRMVHTDELFSRRTSQGGVKRYSLERLHWPALANHWNWAIT</sequence>
<reference evidence="2" key="1">
    <citation type="journal article" date="2012" name="PLoS Genet.">
        <title>Comparative analysis of the genomes of two field isolates of the rice blast fungus Magnaporthe oryzae.</title>
        <authorList>
            <person name="Xue M."/>
            <person name="Yang J."/>
            <person name="Li Z."/>
            <person name="Hu S."/>
            <person name="Yao N."/>
            <person name="Dean R.A."/>
            <person name="Zhao W."/>
            <person name="Shen M."/>
            <person name="Zhang H."/>
            <person name="Li C."/>
            <person name="Liu L."/>
            <person name="Cao L."/>
            <person name="Xu X."/>
            <person name="Xing Y."/>
            <person name="Hsiang T."/>
            <person name="Zhang Z."/>
            <person name="Xu J.R."/>
            <person name="Peng Y.L."/>
        </authorList>
    </citation>
    <scope>NUCLEOTIDE SEQUENCE</scope>
    <source>
        <strain evidence="2">Y34</strain>
    </source>
</reference>
<gene>
    <name evidence="2" type="ORF">OOU_Y34scaffold00213g1</name>
</gene>
<dbReference type="AlphaFoldDB" id="A0AA97P5F2"/>
<dbReference type="Proteomes" id="UP000011086">
    <property type="component" value="Unassembled WGS sequence"/>
</dbReference>
<name>A0AA97P5F2_PYRO3</name>
<keyword evidence="1" id="KW-1133">Transmembrane helix</keyword>
<evidence type="ECO:0000256" key="1">
    <source>
        <dbReference type="SAM" id="Phobius"/>
    </source>
</evidence>
<evidence type="ECO:0000313" key="2">
    <source>
        <dbReference type="EMBL" id="ELQ42365.1"/>
    </source>
</evidence>
<dbReference type="EMBL" id="JH793671">
    <property type="protein sequence ID" value="ELQ42365.1"/>
    <property type="molecule type" value="Genomic_DNA"/>
</dbReference>
<feature type="transmembrane region" description="Helical" evidence="1">
    <location>
        <begin position="25"/>
        <end position="49"/>
    </location>
</feature>